<comment type="caution">
    <text evidence="1">The sequence shown here is derived from an EMBL/GenBank/DDBJ whole genome shotgun (WGS) entry which is preliminary data.</text>
</comment>
<accession>A0ACB0IG29</accession>
<reference evidence="1" key="1">
    <citation type="submission" date="2023-10" db="EMBL/GenBank/DDBJ databases">
        <authorList>
            <person name="Rodriguez Cubillos JULIANA M."/>
            <person name="De Vega J."/>
        </authorList>
    </citation>
    <scope>NUCLEOTIDE SEQUENCE</scope>
</reference>
<keyword evidence="2" id="KW-1185">Reference proteome</keyword>
<sequence length="103" mass="11873">MQLNMGTNDEEENGDNKKSKWFTKLPYLLILFTSFFISIIVGGCVLGWWLHKYHPTNSQLWMVPFGFVLFLTPIIVLFSMIVPDLCISKSDKEVDDSLSEPKK</sequence>
<gene>
    <name evidence="1" type="ORF">MILVUS5_LOCUS2857</name>
</gene>
<evidence type="ECO:0000313" key="2">
    <source>
        <dbReference type="Proteomes" id="UP001177021"/>
    </source>
</evidence>
<proteinExistence type="predicted"/>
<organism evidence="1 2">
    <name type="scientific">Trifolium pratense</name>
    <name type="common">Red clover</name>
    <dbReference type="NCBI Taxonomy" id="57577"/>
    <lineage>
        <taxon>Eukaryota</taxon>
        <taxon>Viridiplantae</taxon>
        <taxon>Streptophyta</taxon>
        <taxon>Embryophyta</taxon>
        <taxon>Tracheophyta</taxon>
        <taxon>Spermatophyta</taxon>
        <taxon>Magnoliopsida</taxon>
        <taxon>eudicotyledons</taxon>
        <taxon>Gunneridae</taxon>
        <taxon>Pentapetalae</taxon>
        <taxon>rosids</taxon>
        <taxon>fabids</taxon>
        <taxon>Fabales</taxon>
        <taxon>Fabaceae</taxon>
        <taxon>Papilionoideae</taxon>
        <taxon>50 kb inversion clade</taxon>
        <taxon>NPAAA clade</taxon>
        <taxon>Hologalegina</taxon>
        <taxon>IRL clade</taxon>
        <taxon>Trifolieae</taxon>
        <taxon>Trifolium</taxon>
    </lineage>
</organism>
<dbReference type="Proteomes" id="UP001177021">
    <property type="component" value="Unassembled WGS sequence"/>
</dbReference>
<protein>
    <submittedName>
        <fullName evidence="1">Uncharacterized protein</fullName>
    </submittedName>
</protein>
<evidence type="ECO:0000313" key="1">
    <source>
        <dbReference type="EMBL" id="CAJ2631266.1"/>
    </source>
</evidence>
<name>A0ACB0IG29_TRIPR</name>
<dbReference type="EMBL" id="CASHSV030000001">
    <property type="protein sequence ID" value="CAJ2631266.1"/>
    <property type="molecule type" value="Genomic_DNA"/>
</dbReference>